<reference evidence="2 3" key="1">
    <citation type="submission" date="2023-07" db="EMBL/GenBank/DDBJ databases">
        <title>Sorghum-associated microbial communities from plants grown in Nebraska, USA.</title>
        <authorList>
            <person name="Schachtman D."/>
        </authorList>
    </citation>
    <scope>NUCLEOTIDE SEQUENCE [LARGE SCALE GENOMIC DNA]</scope>
    <source>
        <strain evidence="2 3">DS1307</strain>
    </source>
</reference>
<dbReference type="RefSeq" id="WP_306834221.1">
    <property type="nucleotide sequence ID" value="NZ_JAUSRF010000006.1"/>
</dbReference>
<feature type="chain" id="PRO_5045055536" evidence="1">
    <location>
        <begin position="26"/>
        <end position="134"/>
    </location>
</feature>
<comment type="caution">
    <text evidence="2">The sequence shown here is derived from an EMBL/GenBank/DDBJ whole genome shotgun (WGS) entry which is preliminary data.</text>
</comment>
<keyword evidence="1" id="KW-0732">Signal</keyword>
<feature type="signal peptide" evidence="1">
    <location>
        <begin position="1"/>
        <end position="25"/>
    </location>
</feature>
<accession>A0ABT9PSM7</accession>
<protein>
    <submittedName>
        <fullName evidence="2">Uncharacterized protein</fullName>
    </submittedName>
</protein>
<organism evidence="2 3">
    <name type="scientific">Neorhizobium huautlense</name>
    <dbReference type="NCBI Taxonomy" id="67774"/>
    <lineage>
        <taxon>Bacteria</taxon>
        <taxon>Pseudomonadati</taxon>
        <taxon>Pseudomonadota</taxon>
        <taxon>Alphaproteobacteria</taxon>
        <taxon>Hyphomicrobiales</taxon>
        <taxon>Rhizobiaceae</taxon>
        <taxon>Rhizobium/Agrobacterium group</taxon>
        <taxon>Neorhizobium</taxon>
    </lineage>
</organism>
<evidence type="ECO:0000256" key="1">
    <source>
        <dbReference type="SAM" id="SignalP"/>
    </source>
</evidence>
<proteinExistence type="predicted"/>
<dbReference type="EMBL" id="JAUSRF010000006">
    <property type="protein sequence ID" value="MDP9837462.1"/>
    <property type="molecule type" value="Genomic_DNA"/>
</dbReference>
<name>A0ABT9PSM7_9HYPH</name>
<keyword evidence="3" id="KW-1185">Reference proteome</keyword>
<evidence type="ECO:0000313" key="3">
    <source>
        <dbReference type="Proteomes" id="UP001241472"/>
    </source>
</evidence>
<evidence type="ECO:0000313" key="2">
    <source>
        <dbReference type="EMBL" id="MDP9837462.1"/>
    </source>
</evidence>
<dbReference type="Proteomes" id="UP001241472">
    <property type="component" value="Unassembled WGS sequence"/>
</dbReference>
<gene>
    <name evidence="2" type="ORF">J2T09_002214</name>
</gene>
<sequence length="134" mass="14117">MRAKSICRGMTAALLFVCAATIADARDHSLGSGNGPLGNNLGIQSYGGGESSTGYYTRARHDAFYGVRHGTIVSTRSAAYRTFVTIDGRDDAGKSSLAPRAKIIDVDPVAYNNAFAPRNGCVIESGVCVIRGDR</sequence>